<evidence type="ECO:0000256" key="1">
    <source>
        <dbReference type="SAM" id="MobiDB-lite"/>
    </source>
</evidence>
<evidence type="ECO:0000313" key="3">
    <source>
        <dbReference type="Proteomes" id="UP001159363"/>
    </source>
</evidence>
<sequence>MGNVLDIGQPTLYKLRRPPGRRFVRPQMTGQRSGEPAESRVASKVASGNEVCGQRASVQWRERERLTGRTIDLDARVRSRIFAFGIFSGRSRWSVGFLGDHSFPPPLHSGAAPYSPRFTLIVSENLDVMSRPNLFTHSTRSVRRFTDGGVAEARGAETLRAGSPMTRGRRPTTKAAGCSICETQLPLQPAGTLSTNPGSIPGPAILISAFHGFPKSLQANAEMSPSQRLCPIPSPIPLPCITCTVSNDLAKYRRLEFTWDGENMEMKIHSNMKGAVSTLTEEGNRWQPTPPARRASDDEVTWRARCRAHISQRSVSSGLGTHTGSQQRHIAPTFLVSSPGPLLRFCTEPLKTTTPSLHRLLACCMNTVGRLLRRHGSRSAAPDPGLKTCSQQPRRLCVGEMLSGSDYHANSTLSFCEARQGKEIFQRLYCSRETYGHAGPLIILRLRVGTDRSVEERQVSGPAVYAWTLKTFGVVPWVTAK</sequence>
<organism evidence="2 3">
    <name type="scientific">Dryococelus australis</name>
    <dbReference type="NCBI Taxonomy" id="614101"/>
    <lineage>
        <taxon>Eukaryota</taxon>
        <taxon>Metazoa</taxon>
        <taxon>Ecdysozoa</taxon>
        <taxon>Arthropoda</taxon>
        <taxon>Hexapoda</taxon>
        <taxon>Insecta</taxon>
        <taxon>Pterygota</taxon>
        <taxon>Neoptera</taxon>
        <taxon>Polyneoptera</taxon>
        <taxon>Phasmatodea</taxon>
        <taxon>Verophasmatodea</taxon>
        <taxon>Anareolatae</taxon>
        <taxon>Phasmatidae</taxon>
        <taxon>Eurycanthinae</taxon>
        <taxon>Dryococelus</taxon>
    </lineage>
</organism>
<protein>
    <submittedName>
        <fullName evidence="2">Uncharacterized protein</fullName>
    </submittedName>
</protein>
<keyword evidence="3" id="KW-1185">Reference proteome</keyword>
<proteinExistence type="predicted"/>
<dbReference type="EMBL" id="JARBHB010000007">
    <property type="protein sequence ID" value="KAJ8879368.1"/>
    <property type="molecule type" value="Genomic_DNA"/>
</dbReference>
<comment type="caution">
    <text evidence="2">The sequence shown here is derived from an EMBL/GenBank/DDBJ whole genome shotgun (WGS) entry which is preliminary data.</text>
</comment>
<reference evidence="2 3" key="1">
    <citation type="submission" date="2023-02" db="EMBL/GenBank/DDBJ databases">
        <title>LHISI_Scaffold_Assembly.</title>
        <authorList>
            <person name="Stuart O.P."/>
            <person name="Cleave R."/>
            <person name="Magrath M.J.L."/>
            <person name="Mikheyev A.S."/>
        </authorList>
    </citation>
    <scope>NUCLEOTIDE SEQUENCE [LARGE SCALE GENOMIC DNA]</scope>
    <source>
        <strain evidence="2">Daus_M_001</strain>
        <tissue evidence="2">Leg muscle</tissue>
    </source>
</reference>
<name>A0ABQ9H5C7_9NEOP</name>
<dbReference type="Proteomes" id="UP001159363">
    <property type="component" value="Chromosome 6"/>
</dbReference>
<gene>
    <name evidence="2" type="ORF">PR048_019976</name>
</gene>
<evidence type="ECO:0000313" key="2">
    <source>
        <dbReference type="EMBL" id="KAJ8879368.1"/>
    </source>
</evidence>
<feature type="region of interest" description="Disordered" evidence="1">
    <location>
        <begin position="22"/>
        <end position="48"/>
    </location>
</feature>
<accession>A0ABQ9H5C7</accession>